<accession>A0A6N1C9J0</accession>
<gene>
    <name evidence="1" type="ORF">GN234_03025</name>
</gene>
<proteinExistence type="predicted"/>
<dbReference type="RefSeq" id="WP_176687841.1">
    <property type="nucleotide sequence ID" value="NZ_CP048810.1"/>
</dbReference>
<evidence type="ECO:0000313" key="1">
    <source>
        <dbReference type="EMBL" id="QKS80976.1"/>
    </source>
</evidence>
<reference evidence="1 2" key="1">
    <citation type="submission" date="2020-02" db="EMBL/GenBank/DDBJ databases">
        <authorList>
            <person name="Liang J."/>
        </authorList>
    </citation>
    <scope>NUCLEOTIDE SEQUENCE [LARGE SCALE GENOMIC DNA]</scope>
    <source>
        <strain evidence="1 2">L22-9</strain>
    </source>
</reference>
<dbReference type="Proteomes" id="UP000509545">
    <property type="component" value="Chromosome"/>
</dbReference>
<organism evidence="1 2">
    <name type="scientific">Pseudomonas bijieensis</name>
    <dbReference type="NCBI Taxonomy" id="2681983"/>
    <lineage>
        <taxon>Bacteria</taxon>
        <taxon>Pseudomonadati</taxon>
        <taxon>Pseudomonadota</taxon>
        <taxon>Gammaproteobacteria</taxon>
        <taxon>Pseudomonadales</taxon>
        <taxon>Pseudomonadaceae</taxon>
        <taxon>Pseudomonas</taxon>
    </lineage>
</organism>
<name>A0A6N1C9J0_9PSED</name>
<dbReference type="KEGG" id="pbz:GN234_03025"/>
<protein>
    <submittedName>
        <fullName evidence="1">Uncharacterized protein</fullName>
    </submittedName>
</protein>
<evidence type="ECO:0000313" key="2">
    <source>
        <dbReference type="Proteomes" id="UP000509545"/>
    </source>
</evidence>
<sequence length="50" mass="5683">MNELLEQARLVRYLTFYFLGTFTHHEAGDAMVAQVNDLRCLAIDLGPLKS</sequence>
<dbReference type="AlphaFoldDB" id="A0A6N1C9J0"/>
<keyword evidence="2" id="KW-1185">Reference proteome</keyword>
<dbReference type="EMBL" id="CP048810">
    <property type="protein sequence ID" value="QKS80976.1"/>
    <property type="molecule type" value="Genomic_DNA"/>
</dbReference>